<dbReference type="EMBL" id="MTSD02000008">
    <property type="protein sequence ID" value="OOV86159.1"/>
    <property type="molecule type" value="Genomic_DNA"/>
</dbReference>
<dbReference type="PANTHER" id="PTHR40942:SF4">
    <property type="entry name" value="CYTOCHROME C5"/>
    <property type="match status" value="1"/>
</dbReference>
<evidence type="ECO:0000256" key="6">
    <source>
        <dbReference type="PROSITE-ProRule" id="PRU00433"/>
    </source>
</evidence>
<reference evidence="9" key="1">
    <citation type="submission" date="2017-02" db="EMBL/GenBank/DDBJ databases">
        <title>Draft Genome Sequence of the Salt Water Bacterium Oceanospirillum linum ATCC 11336.</title>
        <authorList>
            <person name="Trachtenberg A.M."/>
            <person name="Carney J.G."/>
            <person name="Linnane J.D."/>
            <person name="Rheaume B.A."/>
            <person name="Pitts N.L."/>
            <person name="Mykles D.L."/>
            <person name="Maclea K.S."/>
        </authorList>
    </citation>
    <scope>NUCLEOTIDE SEQUENCE [LARGE SCALE GENOMIC DNA]</scope>
    <source>
        <strain evidence="9">ATCC 11336</strain>
    </source>
</reference>
<evidence type="ECO:0000256" key="5">
    <source>
        <dbReference type="ARBA" id="ARBA00023004"/>
    </source>
</evidence>
<keyword evidence="10" id="KW-1185">Reference proteome</keyword>
<dbReference type="InterPro" id="IPR036909">
    <property type="entry name" value="Cyt_c-like_dom_sf"/>
</dbReference>
<dbReference type="GO" id="GO:0009055">
    <property type="term" value="F:electron transfer activity"/>
    <property type="evidence" value="ECO:0007669"/>
    <property type="project" value="InterPro"/>
</dbReference>
<evidence type="ECO:0000259" key="8">
    <source>
        <dbReference type="PROSITE" id="PS51007"/>
    </source>
</evidence>
<dbReference type="PANTHER" id="PTHR40942">
    <property type="match status" value="1"/>
</dbReference>
<name>A0A1T1H8F4_OCELI</name>
<feature type="domain" description="Cytochrome c" evidence="8">
    <location>
        <begin position="60"/>
        <end position="140"/>
    </location>
</feature>
<dbReference type="Gene3D" id="1.10.760.10">
    <property type="entry name" value="Cytochrome c-like domain"/>
    <property type="match status" value="1"/>
</dbReference>
<organism evidence="9 10">
    <name type="scientific">Oceanospirillum linum</name>
    <dbReference type="NCBI Taxonomy" id="966"/>
    <lineage>
        <taxon>Bacteria</taxon>
        <taxon>Pseudomonadati</taxon>
        <taxon>Pseudomonadota</taxon>
        <taxon>Gammaproteobacteria</taxon>
        <taxon>Oceanospirillales</taxon>
        <taxon>Oceanospirillaceae</taxon>
        <taxon>Oceanospirillum</taxon>
    </lineage>
</organism>
<feature type="chain" id="PRO_5010575426" description="Cytochrome c domain-containing protein" evidence="7">
    <location>
        <begin position="26"/>
        <end position="141"/>
    </location>
</feature>
<dbReference type="Proteomes" id="UP000190064">
    <property type="component" value="Unassembled WGS sequence"/>
</dbReference>
<dbReference type="PROSITE" id="PS51007">
    <property type="entry name" value="CYTC"/>
    <property type="match status" value="1"/>
</dbReference>
<evidence type="ECO:0000256" key="4">
    <source>
        <dbReference type="ARBA" id="ARBA00022982"/>
    </source>
</evidence>
<dbReference type="SUPFAM" id="SSF46626">
    <property type="entry name" value="Cytochrome c"/>
    <property type="match status" value="1"/>
</dbReference>
<dbReference type="Pfam" id="PF13442">
    <property type="entry name" value="Cytochrome_CBB3"/>
    <property type="match status" value="1"/>
</dbReference>
<evidence type="ECO:0000256" key="1">
    <source>
        <dbReference type="ARBA" id="ARBA00022448"/>
    </source>
</evidence>
<keyword evidence="1" id="KW-0813">Transport</keyword>
<keyword evidence="7" id="KW-0732">Signal</keyword>
<dbReference type="InterPro" id="IPR009056">
    <property type="entry name" value="Cyt_c-like_dom"/>
</dbReference>
<dbReference type="AlphaFoldDB" id="A0A1T1H8F4"/>
<dbReference type="STRING" id="966.BTA35_0214350"/>
<gene>
    <name evidence="9" type="ORF">BTA35_0214350</name>
</gene>
<evidence type="ECO:0000256" key="3">
    <source>
        <dbReference type="ARBA" id="ARBA00022723"/>
    </source>
</evidence>
<keyword evidence="2 6" id="KW-0349">Heme</keyword>
<protein>
    <recommendedName>
        <fullName evidence="8">Cytochrome c domain-containing protein</fullName>
    </recommendedName>
</protein>
<dbReference type="InterPro" id="IPR002323">
    <property type="entry name" value="Cyt_CIE"/>
</dbReference>
<dbReference type="GO" id="GO:0020037">
    <property type="term" value="F:heme binding"/>
    <property type="evidence" value="ECO:0007669"/>
    <property type="project" value="InterPro"/>
</dbReference>
<keyword evidence="4" id="KW-0249">Electron transport</keyword>
<proteinExistence type="predicted"/>
<dbReference type="GO" id="GO:0005506">
    <property type="term" value="F:iron ion binding"/>
    <property type="evidence" value="ECO:0007669"/>
    <property type="project" value="InterPro"/>
</dbReference>
<sequence length="141" mass="13974">MKRSGIIAGVMGVLAGAVLSTSVQAAAMSKEAIAERLAPVGDVCLQGQDCGGAAPAPAAGGGKSPEDLYGTVCSACHNTGAAGAPKKGDAGAWAPRISKGMDTLYNHALNGFNAMPAKGGNPTLSDDEVKAIVDYIVESSK</sequence>
<evidence type="ECO:0000313" key="10">
    <source>
        <dbReference type="Proteomes" id="UP000190064"/>
    </source>
</evidence>
<keyword evidence="3 6" id="KW-0479">Metal-binding</keyword>
<evidence type="ECO:0000256" key="2">
    <source>
        <dbReference type="ARBA" id="ARBA00022617"/>
    </source>
</evidence>
<dbReference type="RefSeq" id="WP_238377608.1">
    <property type="nucleotide sequence ID" value="NZ_FXTS01000009.1"/>
</dbReference>
<comment type="caution">
    <text evidence="9">The sequence shown here is derived from an EMBL/GenBank/DDBJ whole genome shotgun (WGS) entry which is preliminary data.</text>
</comment>
<accession>A0A1T1H8F4</accession>
<dbReference type="PRINTS" id="PR00607">
    <property type="entry name" value="CYTCHROMECIE"/>
</dbReference>
<keyword evidence="5 6" id="KW-0408">Iron</keyword>
<feature type="signal peptide" evidence="7">
    <location>
        <begin position="1"/>
        <end position="25"/>
    </location>
</feature>
<evidence type="ECO:0000256" key="7">
    <source>
        <dbReference type="SAM" id="SignalP"/>
    </source>
</evidence>
<evidence type="ECO:0000313" key="9">
    <source>
        <dbReference type="EMBL" id="OOV86159.1"/>
    </source>
</evidence>